<gene>
    <name evidence="1" type="ORF">LCGC14_2345950</name>
</gene>
<reference evidence="1" key="1">
    <citation type="journal article" date="2015" name="Nature">
        <title>Complex archaea that bridge the gap between prokaryotes and eukaryotes.</title>
        <authorList>
            <person name="Spang A."/>
            <person name="Saw J.H."/>
            <person name="Jorgensen S.L."/>
            <person name="Zaremba-Niedzwiedzka K."/>
            <person name="Martijn J."/>
            <person name="Lind A.E."/>
            <person name="van Eijk R."/>
            <person name="Schleper C."/>
            <person name="Guy L."/>
            <person name="Ettema T.J."/>
        </authorList>
    </citation>
    <scope>NUCLEOTIDE SEQUENCE</scope>
</reference>
<evidence type="ECO:0000313" key="1">
    <source>
        <dbReference type="EMBL" id="KKL46399.1"/>
    </source>
</evidence>
<sequence>MNIYLAARFRDRKRLRSVRDKLWNMGHEVVSSWLDEVRKPKFLTVQEWHCKLATKDLTEIRSADLLILDTLGNLMQGAGGGREFEFGFAYGQFHKKLVFLVGKRNNAFHALVDKQFPSWIAALRYIEICRRYYE</sequence>
<dbReference type="Gene3D" id="3.40.50.450">
    <property type="match status" value="1"/>
</dbReference>
<evidence type="ECO:0008006" key="2">
    <source>
        <dbReference type="Google" id="ProtNLM"/>
    </source>
</evidence>
<protein>
    <recommendedName>
        <fullName evidence="2">Nucleoside 2-deoxyribosyltransferase</fullName>
    </recommendedName>
</protein>
<comment type="caution">
    <text evidence="1">The sequence shown here is derived from an EMBL/GenBank/DDBJ whole genome shotgun (WGS) entry which is preliminary data.</text>
</comment>
<dbReference type="SUPFAM" id="SSF52309">
    <property type="entry name" value="N-(deoxy)ribosyltransferase-like"/>
    <property type="match status" value="1"/>
</dbReference>
<name>A0A0F9CBG3_9ZZZZ</name>
<dbReference type="EMBL" id="LAZR01034045">
    <property type="protein sequence ID" value="KKL46399.1"/>
    <property type="molecule type" value="Genomic_DNA"/>
</dbReference>
<proteinExistence type="predicted"/>
<dbReference type="AlphaFoldDB" id="A0A0F9CBG3"/>
<organism evidence="1">
    <name type="scientific">marine sediment metagenome</name>
    <dbReference type="NCBI Taxonomy" id="412755"/>
    <lineage>
        <taxon>unclassified sequences</taxon>
        <taxon>metagenomes</taxon>
        <taxon>ecological metagenomes</taxon>
    </lineage>
</organism>
<accession>A0A0F9CBG3</accession>